<evidence type="ECO:0000313" key="4">
    <source>
        <dbReference type="EMBL" id="MCU6706582.1"/>
    </source>
</evidence>
<dbReference type="PANTHER" id="PTHR24198:SF165">
    <property type="entry name" value="ANKYRIN REPEAT-CONTAINING PROTEIN-RELATED"/>
    <property type="match status" value="1"/>
</dbReference>
<dbReference type="Gene3D" id="1.25.40.20">
    <property type="entry name" value="Ankyrin repeat-containing domain"/>
    <property type="match status" value="2"/>
</dbReference>
<dbReference type="Pfam" id="PF12796">
    <property type="entry name" value="Ank_2"/>
    <property type="match status" value="1"/>
</dbReference>
<dbReference type="Proteomes" id="UP001208131">
    <property type="component" value="Unassembled WGS sequence"/>
</dbReference>
<dbReference type="PROSITE" id="PS50088">
    <property type="entry name" value="ANK_REPEAT"/>
    <property type="match status" value="1"/>
</dbReference>
<comment type="caution">
    <text evidence="4">The sequence shown here is derived from an EMBL/GenBank/DDBJ whole genome shotgun (WGS) entry which is preliminary data.</text>
</comment>
<evidence type="ECO:0000313" key="5">
    <source>
        <dbReference type="Proteomes" id="UP001208131"/>
    </source>
</evidence>
<protein>
    <submittedName>
        <fullName evidence="4">Ankyrin repeat domain-containing protein</fullName>
    </submittedName>
</protein>
<gene>
    <name evidence="4" type="ORF">OCV57_11685</name>
</gene>
<keyword evidence="5" id="KW-1185">Reference proteome</keyword>
<dbReference type="SMART" id="SM00248">
    <property type="entry name" value="ANK"/>
    <property type="match status" value="4"/>
</dbReference>
<accession>A0AAE3IJS2</accession>
<evidence type="ECO:0000256" key="3">
    <source>
        <dbReference type="PROSITE-ProRule" id="PRU00023"/>
    </source>
</evidence>
<dbReference type="Pfam" id="PF13637">
    <property type="entry name" value="Ank_4"/>
    <property type="match status" value="1"/>
</dbReference>
<keyword evidence="2 3" id="KW-0040">ANK repeat</keyword>
<evidence type="ECO:0000256" key="2">
    <source>
        <dbReference type="ARBA" id="ARBA00023043"/>
    </source>
</evidence>
<dbReference type="AlphaFoldDB" id="A0AAE3IJS2"/>
<dbReference type="InterPro" id="IPR002110">
    <property type="entry name" value="Ankyrin_rpt"/>
</dbReference>
<dbReference type="InterPro" id="IPR036770">
    <property type="entry name" value="Ankyrin_rpt-contain_sf"/>
</dbReference>
<feature type="repeat" description="ANK" evidence="3">
    <location>
        <begin position="126"/>
        <end position="158"/>
    </location>
</feature>
<evidence type="ECO:0000256" key="1">
    <source>
        <dbReference type="ARBA" id="ARBA00022737"/>
    </source>
</evidence>
<dbReference type="PANTHER" id="PTHR24198">
    <property type="entry name" value="ANKYRIN REPEAT AND PROTEIN KINASE DOMAIN-CONTAINING PROTEIN"/>
    <property type="match status" value="1"/>
</dbReference>
<keyword evidence="1" id="KW-0677">Repeat</keyword>
<dbReference type="EMBL" id="JAOQJZ010000013">
    <property type="protein sequence ID" value="MCU6706582.1"/>
    <property type="molecule type" value="Genomic_DNA"/>
</dbReference>
<dbReference type="RefSeq" id="WP_267301701.1">
    <property type="nucleotide sequence ID" value="NZ_JAOQJZ010000013.1"/>
</dbReference>
<dbReference type="PROSITE" id="PS50297">
    <property type="entry name" value="ANK_REP_REGION"/>
    <property type="match status" value="1"/>
</dbReference>
<name>A0AAE3IJS2_9FIRM</name>
<organism evidence="4 5">
    <name type="scientific">Hominimerdicola aceti</name>
    <dbReference type="NCBI Taxonomy" id="2981726"/>
    <lineage>
        <taxon>Bacteria</taxon>
        <taxon>Bacillati</taxon>
        <taxon>Bacillota</taxon>
        <taxon>Clostridia</taxon>
        <taxon>Eubacteriales</taxon>
        <taxon>Oscillospiraceae</taxon>
        <taxon>Hominimerdicola</taxon>
    </lineage>
</organism>
<sequence length="189" mass="21971">MADGNTLIMSVVRNRKHSLTQRKAKIKWLIDNGADVNKRDCKHRYFPPLTHAIQMNDYDMFIFLLNECHANPNVEGRNPHDAGKLRQREKNEGNMPLMDAAWDGKVEFVKTLCDDERTSINQQDANGFTALIKACANGYLKCRDILLEAGADRKIVDIDDMTYEDRYNEYLELGRMKDRNKSKKKRSFR</sequence>
<dbReference type="SUPFAM" id="SSF48403">
    <property type="entry name" value="Ankyrin repeat"/>
    <property type="match status" value="1"/>
</dbReference>
<proteinExistence type="predicted"/>
<reference evidence="4 5" key="1">
    <citation type="journal article" date="2021" name="ISME Commun">
        <title>Automated analysis of genomic sequences facilitates high-throughput and comprehensive description of bacteria.</title>
        <authorList>
            <person name="Hitch T.C.A."/>
        </authorList>
    </citation>
    <scope>NUCLEOTIDE SEQUENCE [LARGE SCALE GENOMIC DNA]</scope>
    <source>
        <strain evidence="4 5">Sanger_31</strain>
    </source>
</reference>